<evidence type="ECO:0000313" key="2">
    <source>
        <dbReference type="EMBL" id="KAJ3578948.1"/>
    </source>
</evidence>
<evidence type="ECO:0000256" key="1">
    <source>
        <dbReference type="SAM" id="MobiDB-lite"/>
    </source>
</evidence>
<protein>
    <recommendedName>
        <fullName evidence="4">Transcription factor c2h2 protein</fullName>
    </recommendedName>
</protein>
<feature type="compositionally biased region" description="Basic and acidic residues" evidence="1">
    <location>
        <begin position="1"/>
        <end position="11"/>
    </location>
</feature>
<accession>A0A9W8TPY6</accession>
<comment type="caution">
    <text evidence="2">The sequence shown here is derived from an EMBL/GenBank/DDBJ whole genome shotgun (WGS) entry which is preliminary data.</text>
</comment>
<feature type="compositionally biased region" description="Basic and acidic residues" evidence="1">
    <location>
        <begin position="20"/>
        <end position="32"/>
    </location>
</feature>
<feature type="compositionally biased region" description="Polar residues" evidence="1">
    <location>
        <begin position="54"/>
        <end position="69"/>
    </location>
</feature>
<dbReference type="AlphaFoldDB" id="A0A9W8TPY6"/>
<organism evidence="2 3">
    <name type="scientific">Xylaria arbuscula</name>
    <dbReference type="NCBI Taxonomy" id="114810"/>
    <lineage>
        <taxon>Eukaryota</taxon>
        <taxon>Fungi</taxon>
        <taxon>Dikarya</taxon>
        <taxon>Ascomycota</taxon>
        <taxon>Pezizomycotina</taxon>
        <taxon>Sordariomycetes</taxon>
        <taxon>Xylariomycetidae</taxon>
        <taxon>Xylariales</taxon>
        <taxon>Xylariaceae</taxon>
        <taxon>Xylaria</taxon>
    </lineage>
</organism>
<evidence type="ECO:0000313" key="3">
    <source>
        <dbReference type="Proteomes" id="UP001148614"/>
    </source>
</evidence>
<reference evidence="2" key="1">
    <citation type="submission" date="2022-07" db="EMBL/GenBank/DDBJ databases">
        <title>Genome Sequence of Xylaria arbuscula.</title>
        <authorList>
            <person name="Buettner E."/>
        </authorList>
    </citation>
    <scope>NUCLEOTIDE SEQUENCE</scope>
    <source>
        <strain evidence="2">VT107</strain>
    </source>
</reference>
<gene>
    <name evidence="2" type="ORF">NPX13_g1615</name>
</gene>
<dbReference type="Gene3D" id="3.30.160.60">
    <property type="entry name" value="Classic Zinc Finger"/>
    <property type="match status" value="1"/>
</dbReference>
<sequence length="433" mass="47645">MDPLRSSHIERSNSLPPRSDLSREDSVIERPLIRPVDSPGRSHIYYDQQLLSHKSGLPSQTTPYSQGVTSHPIRLGLNPSHLEHSRGDLDIRSSDERAQSQSVALVRREEENQELSRSLPSTVGRPNMSAVAVSFDPRMEMGVPRSTYTWHSLPGLESSPEILSHDLSSVGHGSDISSLTPPPSGSRSLTSSPPRPIILTPEQRELKRQRDQARRDSKTSARVRRGMSNNSYTPAAQSPPVSMHEFSSASPMPIYTTAPSQISLLAEPVTTVAPSYLPSYSTSPLPDHGNSQMFSPHYSPLPSHDYMGMNYQAGYPPPPSHHSLSSQYSSRASSMSESGMMYPVQPPVLPPGNPSGADTGHVRVVQSRPKPQCWEHGCNGRQFSTFSNLLRHQREKSGQAAKASCPNCGAEFTRTTARNGHLLHDKCKQRRNS</sequence>
<feature type="compositionally biased region" description="Polar residues" evidence="1">
    <location>
        <begin position="175"/>
        <end position="192"/>
    </location>
</feature>
<proteinExistence type="predicted"/>
<feature type="compositionally biased region" description="Polar residues" evidence="1">
    <location>
        <begin position="227"/>
        <end position="245"/>
    </location>
</feature>
<feature type="compositionally biased region" description="Basic and acidic residues" evidence="1">
    <location>
        <begin position="202"/>
        <end position="219"/>
    </location>
</feature>
<evidence type="ECO:0008006" key="4">
    <source>
        <dbReference type="Google" id="ProtNLM"/>
    </source>
</evidence>
<name>A0A9W8TPY6_9PEZI</name>
<feature type="region of interest" description="Disordered" evidence="1">
    <location>
        <begin position="1"/>
        <end position="41"/>
    </location>
</feature>
<keyword evidence="3" id="KW-1185">Reference proteome</keyword>
<dbReference type="VEuPathDB" id="FungiDB:F4678DRAFT_465291"/>
<dbReference type="Proteomes" id="UP001148614">
    <property type="component" value="Unassembled WGS sequence"/>
</dbReference>
<feature type="region of interest" description="Disordered" evidence="1">
    <location>
        <begin position="54"/>
        <end position="123"/>
    </location>
</feature>
<dbReference type="EMBL" id="JANPWZ010000151">
    <property type="protein sequence ID" value="KAJ3578948.1"/>
    <property type="molecule type" value="Genomic_DNA"/>
</dbReference>
<feature type="region of interest" description="Disordered" evidence="1">
    <location>
        <begin position="164"/>
        <end position="245"/>
    </location>
</feature>
<feature type="compositionally biased region" description="Basic and acidic residues" evidence="1">
    <location>
        <begin position="81"/>
        <end position="98"/>
    </location>
</feature>